<name>A0A5U8SVW7_SALET</name>
<accession>A0A5U8SVW7</accession>
<reference evidence="1" key="1">
    <citation type="submission" date="2018-07" db="EMBL/GenBank/DDBJ databases">
        <authorList>
            <person name="Ashton P.M."/>
            <person name="Dallman T."/>
            <person name="Nair S."/>
            <person name="De Pinna E."/>
            <person name="Peters T."/>
            <person name="Grant K."/>
        </authorList>
    </citation>
    <scope>NUCLEOTIDE SEQUENCE</scope>
    <source>
        <strain evidence="1">296838</strain>
    </source>
</reference>
<proteinExistence type="predicted"/>
<dbReference type="EMBL" id="AAGUAT010000247">
    <property type="protein sequence ID" value="EBR9859510.1"/>
    <property type="molecule type" value="Genomic_DNA"/>
</dbReference>
<dbReference type="AlphaFoldDB" id="A0A5U8SVW7"/>
<organism evidence="1">
    <name type="scientific">Salmonella enterica subsp. enterica serovar Chester</name>
    <dbReference type="NCBI Taxonomy" id="149386"/>
    <lineage>
        <taxon>Bacteria</taxon>
        <taxon>Pseudomonadati</taxon>
        <taxon>Pseudomonadota</taxon>
        <taxon>Gammaproteobacteria</taxon>
        <taxon>Enterobacterales</taxon>
        <taxon>Enterobacteriaceae</taxon>
        <taxon>Salmonella</taxon>
    </lineage>
</organism>
<feature type="non-terminal residue" evidence="1">
    <location>
        <position position="77"/>
    </location>
</feature>
<protein>
    <submittedName>
        <fullName evidence="1">Uncharacterized protein</fullName>
    </submittedName>
</protein>
<gene>
    <name evidence="1" type="ORF">DS524_27620</name>
</gene>
<comment type="caution">
    <text evidence="1">The sequence shown here is derived from an EMBL/GenBank/DDBJ whole genome shotgun (WGS) entry which is preliminary data.</text>
</comment>
<sequence>MQYVAADSCFSHFAIFKSRNETIIRSLFCYNLTVYTITNSDRNSGQHSIRHLIMSENPRTRPELADFLRTKRESLTP</sequence>
<evidence type="ECO:0000313" key="1">
    <source>
        <dbReference type="EMBL" id="EBR9859510.1"/>
    </source>
</evidence>